<feature type="region of interest" description="Disordered" evidence="1">
    <location>
        <begin position="114"/>
        <end position="152"/>
    </location>
</feature>
<dbReference type="Proteomes" id="UP000719412">
    <property type="component" value="Unassembled WGS sequence"/>
</dbReference>
<name>A0A8J6HHP5_TENMO</name>
<sequence length="967" mass="108707">MSESNYDRRHEAMAPPKRPYKNNRGKKFKKTKDNYFRGRNFNTPYHYFNAKYKFESRWACFRWRRPPLRNTPENEASRPASPFSGTEEYTLKKIQETSDMIKKRLMMPPDAEESVATAEPAPVGNEPAVTVSEVGDDGSGKSDCERSTTRSGKKVAQYNVEEIHEKIIKHITNLSHGKKVNLICGTSSGYDVAIQQIQKQKRLELSKALRDMCSNHAAEDGEDIDDIIPDIGIKIKDLPLEVIQQLSSTLDLNFDDTFFSQSSDTTVNVKSEVSDLIFDRPAPEEVTIKNEIVCDETDYAMDDLDFGFPQNGDCHEESGLQSENEAGGANRNLFDSVGACDLSYDRPTKDEITIKDEIVCDEADYAMDNLDFSLSKKIKCENLDESKPVVNTNCSESVANQSAPSEAISVSSQTSCVDTRCSSTQTDVALSNYIQLQDFERVNSLEGAVDAMLKIDNEVMRLTELRRSIFIKLQTKKKKQNTDKSRSPKKSATSPKKSAMSPKKSATSSKNRNANVESMIAEQDKTIEKSKSGETAARSEPSFRYERALEFGPITEKILVIKTIENTMLAASESGNIFFINARDGAITATLHVSDCPITALSTWTTPKTKKLHLLVGSFETQMREYLYDNLTLLRMINLGEFVQCLEPAWSCVFIGTKNGSLMRYSLRQSKIEFEDRISRDSVLVLKAAQEGARRVLIVGTRNAPVCVRDAMSGLHLRTMNEIVSPTVYTLLLENSMVYCGTTFHDILVFRFHDGSLIHKHQATNCKGICCMKIVKNLLFASCHNGSIYVYNIKNHTYVGTIEGPGGVILSMEILENIQYTPNTWNSNSGTSVVPSYTEEYRKLENEVNAMTSIPGIKQIIRVQDLHAYGQFLIREQLLLKTETSPLYRVRYYITVSNSYFDEVAKYNLDPRRCGMGLSTISFNKNLSYCGSGQILVVVKVLTTEPNKESICPKTSCDYFVEYIVKV</sequence>
<dbReference type="PANTHER" id="PTHR14435:SF2">
    <property type="entry name" value="ZINC FINGER PROTEIN 106"/>
    <property type="match status" value="1"/>
</dbReference>
<gene>
    <name evidence="2" type="ORF">GEV33_007875</name>
</gene>
<evidence type="ECO:0000313" key="3">
    <source>
        <dbReference type="Proteomes" id="UP000719412"/>
    </source>
</evidence>
<keyword evidence="3" id="KW-1185">Reference proteome</keyword>
<dbReference type="InterPro" id="IPR042622">
    <property type="entry name" value="Znf106"/>
</dbReference>
<feature type="compositionally biased region" description="Basic and acidic residues" evidence="1">
    <location>
        <begin position="138"/>
        <end position="148"/>
    </location>
</feature>
<comment type="caution">
    <text evidence="2">The sequence shown here is derived from an EMBL/GenBank/DDBJ whole genome shotgun (WGS) entry which is preliminary data.</text>
</comment>
<reference evidence="2" key="2">
    <citation type="submission" date="2021-08" db="EMBL/GenBank/DDBJ databases">
        <authorList>
            <person name="Eriksson T."/>
        </authorList>
    </citation>
    <scope>NUCLEOTIDE SEQUENCE</scope>
    <source>
        <strain evidence="2">Stoneville</strain>
        <tissue evidence="2">Whole head</tissue>
    </source>
</reference>
<feature type="compositionally biased region" description="Low complexity" evidence="1">
    <location>
        <begin position="490"/>
        <end position="510"/>
    </location>
</feature>
<dbReference type="EMBL" id="JABDTM020023785">
    <property type="protein sequence ID" value="KAH0814919.1"/>
    <property type="molecule type" value="Genomic_DNA"/>
</dbReference>
<organism evidence="2 3">
    <name type="scientific">Tenebrio molitor</name>
    <name type="common">Yellow mealworm beetle</name>
    <dbReference type="NCBI Taxonomy" id="7067"/>
    <lineage>
        <taxon>Eukaryota</taxon>
        <taxon>Metazoa</taxon>
        <taxon>Ecdysozoa</taxon>
        <taxon>Arthropoda</taxon>
        <taxon>Hexapoda</taxon>
        <taxon>Insecta</taxon>
        <taxon>Pterygota</taxon>
        <taxon>Neoptera</taxon>
        <taxon>Endopterygota</taxon>
        <taxon>Coleoptera</taxon>
        <taxon>Polyphaga</taxon>
        <taxon>Cucujiformia</taxon>
        <taxon>Tenebrionidae</taxon>
        <taxon>Tenebrio</taxon>
    </lineage>
</organism>
<protein>
    <submittedName>
        <fullName evidence="2">Uncharacterized protein</fullName>
    </submittedName>
</protein>
<evidence type="ECO:0000313" key="2">
    <source>
        <dbReference type="EMBL" id="KAH0814919.1"/>
    </source>
</evidence>
<dbReference type="PANTHER" id="PTHR14435">
    <property type="entry name" value="ZINC FINGER PROTEIN 106"/>
    <property type="match status" value="1"/>
</dbReference>
<feature type="region of interest" description="Disordered" evidence="1">
    <location>
        <begin position="1"/>
        <end position="32"/>
    </location>
</feature>
<accession>A0A8J6HHP5</accession>
<reference evidence="2" key="1">
    <citation type="journal article" date="2020" name="J Insects Food Feed">
        <title>The yellow mealworm (Tenebrio molitor) genome: a resource for the emerging insects as food and feed industry.</title>
        <authorList>
            <person name="Eriksson T."/>
            <person name="Andere A."/>
            <person name="Kelstrup H."/>
            <person name="Emery V."/>
            <person name="Picard C."/>
        </authorList>
    </citation>
    <scope>NUCLEOTIDE SEQUENCE</scope>
    <source>
        <strain evidence="2">Stoneville</strain>
        <tissue evidence="2">Whole head</tissue>
    </source>
</reference>
<dbReference type="GO" id="GO:0016020">
    <property type="term" value="C:membrane"/>
    <property type="evidence" value="ECO:0007669"/>
    <property type="project" value="TreeGrafter"/>
</dbReference>
<feature type="compositionally biased region" description="Basic residues" evidence="1">
    <location>
        <begin position="18"/>
        <end position="30"/>
    </location>
</feature>
<feature type="region of interest" description="Disordered" evidence="1">
    <location>
        <begin position="476"/>
        <end position="539"/>
    </location>
</feature>
<evidence type="ECO:0000256" key="1">
    <source>
        <dbReference type="SAM" id="MobiDB-lite"/>
    </source>
</evidence>
<dbReference type="GO" id="GO:0003723">
    <property type="term" value="F:RNA binding"/>
    <property type="evidence" value="ECO:0007669"/>
    <property type="project" value="InterPro"/>
</dbReference>
<dbReference type="Gene3D" id="2.130.10.10">
    <property type="entry name" value="YVTN repeat-like/Quinoprotein amine dehydrogenase"/>
    <property type="match status" value="1"/>
</dbReference>
<proteinExistence type="predicted"/>
<dbReference type="SUPFAM" id="SSF50978">
    <property type="entry name" value="WD40 repeat-like"/>
    <property type="match status" value="1"/>
</dbReference>
<dbReference type="GO" id="GO:0005829">
    <property type="term" value="C:cytosol"/>
    <property type="evidence" value="ECO:0007669"/>
    <property type="project" value="TreeGrafter"/>
</dbReference>
<feature type="compositionally biased region" description="Basic and acidic residues" evidence="1">
    <location>
        <begin position="522"/>
        <end position="532"/>
    </location>
</feature>
<feature type="compositionally biased region" description="Basic and acidic residues" evidence="1">
    <location>
        <begin position="1"/>
        <end position="12"/>
    </location>
</feature>
<dbReference type="InterPro" id="IPR015943">
    <property type="entry name" value="WD40/YVTN_repeat-like_dom_sf"/>
</dbReference>
<dbReference type="InterPro" id="IPR036322">
    <property type="entry name" value="WD40_repeat_dom_sf"/>
</dbReference>
<dbReference type="AlphaFoldDB" id="A0A8J6HHP5"/>
<dbReference type="GO" id="GO:0017124">
    <property type="term" value="F:SH3 domain binding"/>
    <property type="evidence" value="ECO:0007669"/>
    <property type="project" value="TreeGrafter"/>
</dbReference>